<comment type="caution">
    <text evidence="2">The sequence shown here is derived from an EMBL/GenBank/DDBJ whole genome shotgun (WGS) entry which is preliminary data.</text>
</comment>
<reference evidence="2" key="2">
    <citation type="journal article" date="2023" name="BMC Genomics">
        <title>Pest status, molecular evolution, and epigenetic factors derived from the genome assembly of Frankliniella fusca, a thysanopteran phytovirus vector.</title>
        <authorList>
            <person name="Catto M.A."/>
            <person name="Labadie P.E."/>
            <person name="Jacobson A.L."/>
            <person name="Kennedy G.G."/>
            <person name="Srinivasan R."/>
            <person name="Hunt B.G."/>
        </authorList>
    </citation>
    <scope>NUCLEOTIDE SEQUENCE</scope>
    <source>
        <strain evidence="2">PL_HMW_Pooled</strain>
    </source>
</reference>
<organism evidence="2 3">
    <name type="scientific">Frankliniella fusca</name>
    <dbReference type="NCBI Taxonomy" id="407009"/>
    <lineage>
        <taxon>Eukaryota</taxon>
        <taxon>Metazoa</taxon>
        <taxon>Ecdysozoa</taxon>
        <taxon>Arthropoda</taxon>
        <taxon>Hexapoda</taxon>
        <taxon>Insecta</taxon>
        <taxon>Pterygota</taxon>
        <taxon>Neoptera</taxon>
        <taxon>Paraneoptera</taxon>
        <taxon>Thysanoptera</taxon>
        <taxon>Terebrantia</taxon>
        <taxon>Thripoidea</taxon>
        <taxon>Thripidae</taxon>
        <taxon>Frankliniella</taxon>
    </lineage>
</organism>
<evidence type="ECO:0000313" key="3">
    <source>
        <dbReference type="Proteomes" id="UP001219518"/>
    </source>
</evidence>
<dbReference type="AlphaFoldDB" id="A0AAE1IVZ3"/>
<reference evidence="2" key="1">
    <citation type="submission" date="2021-07" db="EMBL/GenBank/DDBJ databases">
        <authorList>
            <person name="Catto M.A."/>
            <person name="Jacobson A."/>
            <person name="Kennedy G."/>
            <person name="Labadie P."/>
            <person name="Hunt B.G."/>
            <person name="Srinivasan R."/>
        </authorList>
    </citation>
    <scope>NUCLEOTIDE SEQUENCE</scope>
    <source>
        <strain evidence="2">PL_HMW_Pooled</strain>
        <tissue evidence="2">Head</tissue>
    </source>
</reference>
<evidence type="ECO:0000313" key="2">
    <source>
        <dbReference type="EMBL" id="KAK3933360.1"/>
    </source>
</evidence>
<keyword evidence="3" id="KW-1185">Reference proteome</keyword>
<accession>A0AAE1IVZ3</accession>
<evidence type="ECO:0000256" key="1">
    <source>
        <dbReference type="SAM" id="MobiDB-lite"/>
    </source>
</evidence>
<feature type="region of interest" description="Disordered" evidence="1">
    <location>
        <begin position="39"/>
        <end position="82"/>
    </location>
</feature>
<sequence length="130" mass="14538">METQRKWIARVVSTHDCTSGGPQPPAPSLRAELRPELVTGHHHAVKGGEEKMPPRTAGPPAKRTQSLANDLPGLTEMRNSEREIERQARHILRGGAELQTILPSFNFRAAKRQFALWHIINIGTVNERPK</sequence>
<name>A0AAE1IVZ3_9NEOP</name>
<protein>
    <submittedName>
        <fullName evidence="2">Urease accessory protein UreG</fullName>
    </submittedName>
</protein>
<proteinExistence type="predicted"/>
<dbReference type="EMBL" id="JAHWGI010001444">
    <property type="protein sequence ID" value="KAK3933360.1"/>
    <property type="molecule type" value="Genomic_DNA"/>
</dbReference>
<dbReference type="Proteomes" id="UP001219518">
    <property type="component" value="Unassembled WGS sequence"/>
</dbReference>
<gene>
    <name evidence="2" type="ORF">KUF71_017948</name>
</gene>